<feature type="compositionally biased region" description="Polar residues" evidence="1">
    <location>
        <begin position="826"/>
        <end position="835"/>
    </location>
</feature>
<feature type="region of interest" description="Disordered" evidence="1">
    <location>
        <begin position="1045"/>
        <end position="1159"/>
    </location>
</feature>
<dbReference type="EMBL" id="JADGJH010000576">
    <property type="protein sequence ID" value="KAJ3126108.1"/>
    <property type="molecule type" value="Genomic_DNA"/>
</dbReference>
<name>A0AAD5T378_9FUNG</name>
<feature type="compositionally biased region" description="Basic residues" evidence="1">
    <location>
        <begin position="891"/>
        <end position="901"/>
    </location>
</feature>
<feature type="region of interest" description="Disordered" evidence="1">
    <location>
        <begin position="822"/>
        <end position="909"/>
    </location>
</feature>
<sequence>MGCAPSASTYPSLKNKNKNGSSEVYASKAAKVTLRAATIALLAWRASFVSLVDALDGACCAGALWAEEEKDIPFSKAFKNLSLTAIELSVASTAFLEAIDNHSSLLANILSLQRDHHDSIKRLAAQIIIFQSISAKLDLSKSRDFKSSTNTINLTASRTIAKNSRRKRRNHVDPEEIITGCDALDLAPQKHARTLLDQLIKLEHHKRLDLVSFRDDKLVDSIHSVFLAQGSLWTRFSQIFDKMKRVCYQYNKFVAQAVGSGAALKLALMGVQIDSSTSRTMATRRRSVSNTADLAFASKQQKMLSFQNPETNARVCKNRLKLIKRWHYLAEISCKLWLELRDAEIAYVNKSIEWLNLEGDSHSIVQQMSCYAFDDGTAMPNIECRQQQKYMAMYSSWAQAIKRSAHSKTKSTAVNGLNLEKPIAVVHSCLQYLERTLFNVNEREKSALDLVRKLDSMNIKQSFFGRPSAKPPRAANKSAPTDRRVSVMSGGQEQITGGNSNTSNNHRHDLLKHKLDKTLMDNRIFRRTKLMKSHAELCRGFESCTKFIGTLYIYLGTEHDPKVSLKLLVPYSDEVLSIVSDKSKSKRLDAKTNALESFDRPKEISGTCNTELFQTSQAENRTEKEEVFETIENIQINPERRRTLTDKLTNILSKSLQKIYPEIPENSEFCGLSKQDESALQSQTNLMLVQISRSTRGSVNLDPDVFKLSLLNTQKSHAQAAVNDSNVDAFVDNNLQKFVSRSVQTSVEIIENLSVPAKLIPNENYHDQQVNPKIVCENCTTGLHSSATNDTSAITKENSSSANLLKSVQEIALLTANVPSPENILTIPTNENLESPNKIRKKKKRVPSSSPATPVPKQDNVSPLPLPSAPPRELMAPVQEAAATTAPSNTKSHRKKKKHKAPPPPPPLNPEFVSVSQINFTPVAEVVSATPPLLTFSPVSPPSESVIGITVLRNSSEIENEDAVSRPTTLNILENELKALAPRAISPDSGEVEIHQTPTSSTLIDASDVLKKAKRSSNKPPPPPPPIILPEPPSYAVSQLDRHEPSYTFSPTIPGRGQLASMRSMSRESLITRGSSLQSQSTTPGRQLDPTPPQTAIPLSDNGSPIQRSIRSHSASNVLRAIPPSPLSSSSRNLPPPTPPHLPQQQLSPPHPTNSDQNASALTQPEYFRIPKATDTTMLYSASILDRRSSSFENASTSSFASTRSQLLMGTEDASRSGASYVLQTRKKQGPDMARLAVQEANGRRRSSALFGGGGGVPVSLSQRSLRKNRDSLIP</sequence>
<feature type="region of interest" description="Disordered" evidence="1">
    <location>
        <begin position="1245"/>
        <end position="1275"/>
    </location>
</feature>
<protein>
    <submittedName>
        <fullName evidence="2">Uncharacterized protein</fullName>
    </submittedName>
</protein>
<reference evidence="2" key="1">
    <citation type="submission" date="2020-05" db="EMBL/GenBank/DDBJ databases">
        <title>Phylogenomic resolution of chytrid fungi.</title>
        <authorList>
            <person name="Stajich J.E."/>
            <person name="Amses K."/>
            <person name="Simmons R."/>
            <person name="Seto K."/>
            <person name="Myers J."/>
            <person name="Bonds A."/>
            <person name="Quandt C.A."/>
            <person name="Barry K."/>
            <person name="Liu P."/>
            <person name="Grigoriev I."/>
            <person name="Longcore J.E."/>
            <person name="James T.Y."/>
        </authorList>
    </citation>
    <scope>NUCLEOTIDE SEQUENCE</scope>
    <source>
        <strain evidence="2">JEL0513</strain>
    </source>
</reference>
<feature type="compositionally biased region" description="Pro residues" evidence="1">
    <location>
        <begin position="1019"/>
        <end position="1033"/>
    </location>
</feature>
<comment type="caution">
    <text evidence="2">The sequence shown here is derived from an EMBL/GenBank/DDBJ whole genome shotgun (WGS) entry which is preliminary data.</text>
</comment>
<evidence type="ECO:0000313" key="2">
    <source>
        <dbReference type="EMBL" id="KAJ3126108.1"/>
    </source>
</evidence>
<keyword evidence="3" id="KW-1185">Reference proteome</keyword>
<accession>A0AAD5T378</accession>
<proteinExistence type="predicted"/>
<dbReference type="Proteomes" id="UP001211907">
    <property type="component" value="Unassembled WGS sequence"/>
</dbReference>
<evidence type="ECO:0000256" key="1">
    <source>
        <dbReference type="SAM" id="MobiDB-lite"/>
    </source>
</evidence>
<feature type="compositionally biased region" description="Polar residues" evidence="1">
    <location>
        <begin position="489"/>
        <end position="504"/>
    </location>
</feature>
<gene>
    <name evidence="2" type="ORF">HK100_010441</name>
</gene>
<feature type="region of interest" description="Disordered" evidence="1">
    <location>
        <begin position="465"/>
        <end position="507"/>
    </location>
</feature>
<feature type="region of interest" description="Disordered" evidence="1">
    <location>
        <begin position="988"/>
        <end position="1033"/>
    </location>
</feature>
<organism evidence="2 3">
    <name type="scientific">Physocladia obscura</name>
    <dbReference type="NCBI Taxonomy" id="109957"/>
    <lineage>
        <taxon>Eukaryota</taxon>
        <taxon>Fungi</taxon>
        <taxon>Fungi incertae sedis</taxon>
        <taxon>Chytridiomycota</taxon>
        <taxon>Chytridiomycota incertae sedis</taxon>
        <taxon>Chytridiomycetes</taxon>
        <taxon>Chytridiales</taxon>
        <taxon>Chytriomycetaceae</taxon>
        <taxon>Physocladia</taxon>
    </lineage>
</organism>
<evidence type="ECO:0000313" key="3">
    <source>
        <dbReference type="Proteomes" id="UP001211907"/>
    </source>
</evidence>
<feature type="compositionally biased region" description="Polar residues" evidence="1">
    <location>
        <begin position="1101"/>
        <end position="1117"/>
    </location>
</feature>
<feature type="compositionally biased region" description="Polar residues" evidence="1">
    <location>
        <begin position="1061"/>
        <end position="1085"/>
    </location>
</feature>
<dbReference type="AlphaFoldDB" id="A0AAD5T378"/>